<evidence type="ECO:0000313" key="2">
    <source>
        <dbReference type="Proteomes" id="UP000232101"/>
    </source>
</evidence>
<sequence>MKIALVFTRLMATIIEIIRMIDNQLFNGTNKIVKNPLMDAVKSPVVKIASSLQRNDCLK</sequence>
<proteinExistence type="predicted"/>
<dbReference type="EMBL" id="PHQY01000323">
    <property type="protein sequence ID" value="PJO44781.1"/>
    <property type="molecule type" value="Genomic_DNA"/>
</dbReference>
<gene>
    <name evidence="1" type="ORF">CWD94_04595</name>
</gene>
<dbReference type="Proteomes" id="UP000232101">
    <property type="component" value="Unassembled WGS sequence"/>
</dbReference>
<comment type="caution">
    <text evidence="1">The sequence shown here is derived from an EMBL/GenBank/DDBJ whole genome shotgun (WGS) entry which is preliminary data.</text>
</comment>
<accession>A0A2M9Q9N3</accession>
<organism evidence="1 2">
    <name type="scientific">Lysinibacillus xylanilyticus</name>
    <dbReference type="NCBI Taxonomy" id="582475"/>
    <lineage>
        <taxon>Bacteria</taxon>
        <taxon>Bacillati</taxon>
        <taxon>Bacillota</taxon>
        <taxon>Bacilli</taxon>
        <taxon>Bacillales</taxon>
        <taxon>Bacillaceae</taxon>
        <taxon>Lysinibacillus</taxon>
    </lineage>
</organism>
<dbReference type="AlphaFoldDB" id="A0A2M9Q9N3"/>
<name>A0A2M9Q9N3_9BACI</name>
<protein>
    <submittedName>
        <fullName evidence="1">Uncharacterized protein</fullName>
    </submittedName>
</protein>
<evidence type="ECO:0000313" key="1">
    <source>
        <dbReference type="EMBL" id="PJO44781.1"/>
    </source>
</evidence>
<reference evidence="1 2" key="1">
    <citation type="submission" date="2017-11" db="EMBL/GenBank/DDBJ databases">
        <title>Bacterial isolate from king chilli rhizosphere.</title>
        <authorList>
            <person name="Takhelmayum P."/>
            <person name="Sarangthem I."/>
        </authorList>
    </citation>
    <scope>NUCLEOTIDE SEQUENCE [LARGE SCALE GENOMIC DNA]</scope>
    <source>
        <strain evidence="2">t26</strain>
    </source>
</reference>